<protein>
    <submittedName>
        <fullName evidence="5">Glycoside hydrolase family 3 protein</fullName>
    </submittedName>
</protein>
<gene>
    <name evidence="5" type="ORF">G3I43_05070</name>
    <name evidence="6" type="ORF">G3I58_08980</name>
</gene>
<sequence length="480" mass="50905">MSDVRTLVYGCLLPAFRAPAPPDWIRRALDEGLAGVCLFGPTLQLIEGRVHDVVAQPLRDCAPDLLLALDEEGGDVTRLDYLRGSRFPGNHALGALDDVTVTRAVAGSLGAELRRAGVNLNLAPCADVVVDPRNPIIGLRSFGSDPALVSRHTAAYVEALQGQGIAATAKHFPGHGNTHTDSHHELPTVDDDMESLRRYGLPPFAAAVDAGVRCVMTGHVRLPALDDLPATFSRRLLTDVLRGELGFDGVVVTDAIDMGAVRSRWGLAGSAVMSWRAGADLVVIGADDGEEHCEAIVRAAEAAVADGTLDVARLARAAERVAELRAWVADAEPSGAPDTRLAEEAAPLLLGPAVPALPAPPFVVEFRPTVNEAIGMVPWGMVDSLARIDWLHGHTKVHEEDAESLPEIPAHAPLLVVVRDCADSPWQLRGLRRLLAEHPDAVVVEMGMPGRLDVPAGRLVHTHGIGLANSRATARALAGR</sequence>
<evidence type="ECO:0000313" key="6">
    <source>
        <dbReference type="EMBL" id="NEB98117.1"/>
    </source>
</evidence>
<comment type="similarity">
    <text evidence="1">Belongs to the glycosyl hydrolase 3 family.</text>
</comment>
<dbReference type="Gene3D" id="3.20.20.300">
    <property type="entry name" value="Glycoside hydrolase, family 3, N-terminal domain"/>
    <property type="match status" value="1"/>
</dbReference>
<dbReference type="InterPro" id="IPR017853">
    <property type="entry name" value="GH"/>
</dbReference>
<keyword evidence="3" id="KW-0326">Glycosidase</keyword>
<dbReference type="InterPro" id="IPR001764">
    <property type="entry name" value="Glyco_hydro_3_N"/>
</dbReference>
<dbReference type="AlphaFoldDB" id="A0A6G3SMA3"/>
<proteinExistence type="inferred from homology"/>
<dbReference type="Pfam" id="PF00933">
    <property type="entry name" value="Glyco_hydro_3"/>
    <property type="match status" value="1"/>
</dbReference>
<dbReference type="PANTHER" id="PTHR30480:SF16">
    <property type="entry name" value="GLYCOSIDE HYDROLASE FAMILY 3 DOMAIN PROTEIN"/>
    <property type="match status" value="1"/>
</dbReference>
<dbReference type="EMBL" id="JAAGMS010000094">
    <property type="protein sequence ID" value="NEB98117.1"/>
    <property type="molecule type" value="Genomic_DNA"/>
</dbReference>
<feature type="domain" description="Glycoside hydrolase family 3 N-terminal" evidence="4">
    <location>
        <begin position="64"/>
        <end position="323"/>
    </location>
</feature>
<name>A0A6G3SMA3_STRAQ</name>
<evidence type="ECO:0000256" key="1">
    <source>
        <dbReference type="ARBA" id="ARBA00005336"/>
    </source>
</evidence>
<dbReference type="Proteomes" id="UP000470951">
    <property type="component" value="Unassembled WGS sequence"/>
</dbReference>
<dbReference type="PROSITE" id="PS00775">
    <property type="entry name" value="GLYCOSYL_HYDROL_F3"/>
    <property type="match status" value="1"/>
</dbReference>
<keyword evidence="2 5" id="KW-0378">Hydrolase</keyword>
<evidence type="ECO:0000313" key="7">
    <source>
        <dbReference type="Proteomes" id="UP000470951"/>
    </source>
</evidence>
<dbReference type="InterPro" id="IPR050226">
    <property type="entry name" value="NagZ_Beta-hexosaminidase"/>
</dbReference>
<dbReference type="GO" id="GO:0004553">
    <property type="term" value="F:hydrolase activity, hydrolyzing O-glycosyl compounds"/>
    <property type="evidence" value="ECO:0007669"/>
    <property type="project" value="InterPro"/>
</dbReference>
<dbReference type="InterPro" id="IPR019800">
    <property type="entry name" value="Glyco_hydro_3_AS"/>
</dbReference>
<accession>A0A6G3SMA3</accession>
<evidence type="ECO:0000313" key="5">
    <source>
        <dbReference type="EMBL" id="NEB83558.1"/>
    </source>
</evidence>
<comment type="caution">
    <text evidence="5">The sequence shown here is derived from an EMBL/GenBank/DDBJ whole genome shotgun (WGS) entry which is preliminary data.</text>
</comment>
<reference evidence="5 7" key="1">
    <citation type="submission" date="2020-01" db="EMBL/GenBank/DDBJ databases">
        <title>Insect and environment-associated Actinomycetes.</title>
        <authorList>
            <person name="Currrie C."/>
            <person name="Chevrette M."/>
            <person name="Carlson C."/>
            <person name="Stubbendieck R."/>
            <person name="Wendt-Pienkowski E."/>
        </authorList>
    </citation>
    <scope>NUCLEOTIDE SEQUENCE</scope>
    <source>
        <strain evidence="5">SID505</strain>
        <strain evidence="6 7">SID7903</strain>
    </source>
</reference>
<dbReference type="InterPro" id="IPR036962">
    <property type="entry name" value="Glyco_hydro_3_N_sf"/>
</dbReference>
<dbReference type="PANTHER" id="PTHR30480">
    <property type="entry name" value="BETA-HEXOSAMINIDASE-RELATED"/>
    <property type="match status" value="1"/>
</dbReference>
<dbReference type="GO" id="GO:0005975">
    <property type="term" value="P:carbohydrate metabolic process"/>
    <property type="evidence" value="ECO:0007669"/>
    <property type="project" value="InterPro"/>
</dbReference>
<dbReference type="SUPFAM" id="SSF51445">
    <property type="entry name" value="(Trans)glycosidases"/>
    <property type="match status" value="1"/>
</dbReference>
<dbReference type="EMBL" id="JAAGMK010000126">
    <property type="protein sequence ID" value="NEB83558.1"/>
    <property type="molecule type" value="Genomic_DNA"/>
</dbReference>
<evidence type="ECO:0000256" key="2">
    <source>
        <dbReference type="ARBA" id="ARBA00022801"/>
    </source>
</evidence>
<evidence type="ECO:0000256" key="3">
    <source>
        <dbReference type="ARBA" id="ARBA00023295"/>
    </source>
</evidence>
<organism evidence="5">
    <name type="scientific">Streptomyces anulatus</name>
    <name type="common">Streptomyces chrysomallus</name>
    <dbReference type="NCBI Taxonomy" id="1892"/>
    <lineage>
        <taxon>Bacteria</taxon>
        <taxon>Bacillati</taxon>
        <taxon>Actinomycetota</taxon>
        <taxon>Actinomycetes</taxon>
        <taxon>Kitasatosporales</taxon>
        <taxon>Streptomycetaceae</taxon>
        <taxon>Streptomyces</taxon>
    </lineage>
</organism>
<dbReference type="GO" id="GO:0009254">
    <property type="term" value="P:peptidoglycan turnover"/>
    <property type="evidence" value="ECO:0007669"/>
    <property type="project" value="TreeGrafter"/>
</dbReference>
<evidence type="ECO:0000259" key="4">
    <source>
        <dbReference type="Pfam" id="PF00933"/>
    </source>
</evidence>
<dbReference type="RefSeq" id="WP_164216745.1">
    <property type="nucleotide sequence ID" value="NZ_CP086102.1"/>
</dbReference>